<comment type="caution">
    <text evidence="8">The sequence shown here is derived from an EMBL/GenBank/DDBJ whole genome shotgun (WGS) entry which is preliminary data.</text>
</comment>
<dbReference type="InterPro" id="IPR015527">
    <property type="entry name" value="Pept_C26_g-glut_hydrolase"/>
</dbReference>
<sequence>MIPSLKRVYPNYTSYIAASYVKAVEAAGARVVPLLISQNEEYYQRKIQTLNGILFPGGSCLFDVKNGYAEAGAIIYEKVAKANGEGDHIPILGVCLGFELLLHLANGEKELRARCKSENVGLPLQFLPGFKRSKLYSQASVDILTTLASYPVTSNHHQYCITRKNMTDNGLTEHWRVLSLNKDINDLEFVSSVESKTMPFAGIQFHPEKNSYEWAEKQHNPHSEKAIKTARIFYDWLTHEARKNTHSYASIEELHNDLIQNYSPFFSSKKGLYFEEVYLFE</sequence>
<organism evidence="8 9">
    <name type="scientific">Laodelphax striatellus</name>
    <name type="common">Small brown planthopper</name>
    <name type="synonym">Delphax striatella</name>
    <dbReference type="NCBI Taxonomy" id="195883"/>
    <lineage>
        <taxon>Eukaryota</taxon>
        <taxon>Metazoa</taxon>
        <taxon>Ecdysozoa</taxon>
        <taxon>Arthropoda</taxon>
        <taxon>Hexapoda</taxon>
        <taxon>Insecta</taxon>
        <taxon>Pterygota</taxon>
        <taxon>Neoptera</taxon>
        <taxon>Paraneoptera</taxon>
        <taxon>Hemiptera</taxon>
        <taxon>Auchenorrhyncha</taxon>
        <taxon>Fulgoroidea</taxon>
        <taxon>Delphacidae</taxon>
        <taxon>Criomorphinae</taxon>
        <taxon>Laodelphax</taxon>
    </lineage>
</organism>
<comment type="subcellular location">
    <subcellularLocation>
        <location evidence="1">Secreted</location>
        <location evidence="1">Extracellular space</location>
    </subcellularLocation>
</comment>
<accession>A0A482XFI6</accession>
<keyword evidence="5 7" id="KW-0378">Hydrolase</keyword>
<reference evidence="8 9" key="1">
    <citation type="journal article" date="2017" name="Gigascience">
        <title>Genome sequence of the small brown planthopper, Laodelphax striatellus.</title>
        <authorList>
            <person name="Zhu J."/>
            <person name="Jiang F."/>
            <person name="Wang X."/>
            <person name="Yang P."/>
            <person name="Bao Y."/>
            <person name="Zhao W."/>
            <person name="Wang W."/>
            <person name="Lu H."/>
            <person name="Wang Q."/>
            <person name="Cui N."/>
            <person name="Li J."/>
            <person name="Chen X."/>
            <person name="Luo L."/>
            <person name="Yu J."/>
            <person name="Kang L."/>
            <person name="Cui F."/>
        </authorList>
    </citation>
    <scope>NUCLEOTIDE SEQUENCE [LARGE SCALE GENOMIC DNA]</scope>
    <source>
        <strain evidence="8">Lst14</strain>
    </source>
</reference>
<dbReference type="PROSITE" id="PS51275">
    <property type="entry name" value="PEPTIDASE_C26_GGH"/>
    <property type="match status" value="1"/>
</dbReference>
<dbReference type="Pfam" id="PF07722">
    <property type="entry name" value="Peptidase_C26"/>
    <property type="match status" value="1"/>
</dbReference>
<dbReference type="FunCoup" id="A0A482XFI6">
    <property type="interactions" value="205"/>
</dbReference>
<evidence type="ECO:0000256" key="7">
    <source>
        <dbReference type="PROSITE-ProRule" id="PRU00607"/>
    </source>
</evidence>
<dbReference type="PANTHER" id="PTHR11315:SF0">
    <property type="entry name" value="FOLATE GAMMA-GLUTAMYL HYDROLASE"/>
    <property type="match status" value="1"/>
</dbReference>
<dbReference type="FunFam" id="3.40.50.880:FF:000024">
    <property type="entry name" value="Folate gamma-glutamyl hydrolase"/>
    <property type="match status" value="1"/>
</dbReference>
<dbReference type="Proteomes" id="UP000291343">
    <property type="component" value="Unassembled WGS sequence"/>
</dbReference>
<protein>
    <recommendedName>
        <fullName evidence="7">folate gamma-glutamyl hydrolase</fullName>
        <ecNumber evidence="7">3.4.19.9</ecNumber>
    </recommendedName>
</protein>
<dbReference type="SUPFAM" id="SSF52317">
    <property type="entry name" value="Class I glutamine amidotransferase-like"/>
    <property type="match status" value="1"/>
</dbReference>
<dbReference type="InParanoid" id="A0A482XFI6"/>
<evidence type="ECO:0000256" key="6">
    <source>
        <dbReference type="PIRSR" id="PIRSR615527-1"/>
    </source>
</evidence>
<evidence type="ECO:0000256" key="1">
    <source>
        <dbReference type="ARBA" id="ARBA00004239"/>
    </source>
</evidence>
<gene>
    <name evidence="8" type="ORF">LSTR_LSTR014192</name>
</gene>
<comment type="catalytic activity">
    <reaction evidence="7">
        <text>(6S)-5,6,7,8-tetrahydrofolyl-(gamma-L-Glu)(n) + (n-1) H2O = (6S)-5,6,7,8-tetrahydrofolate + (n-1) L-glutamate</text>
        <dbReference type="Rhea" id="RHEA:56784"/>
        <dbReference type="Rhea" id="RHEA-COMP:14738"/>
        <dbReference type="ChEBI" id="CHEBI:15377"/>
        <dbReference type="ChEBI" id="CHEBI:29985"/>
        <dbReference type="ChEBI" id="CHEBI:57453"/>
        <dbReference type="ChEBI" id="CHEBI:141005"/>
        <dbReference type="EC" id="3.4.19.9"/>
    </reaction>
</comment>
<dbReference type="EMBL" id="QKKF02011346">
    <property type="protein sequence ID" value="RZF44121.1"/>
    <property type="molecule type" value="Genomic_DNA"/>
</dbReference>
<dbReference type="STRING" id="195883.A0A482XFI6"/>
<dbReference type="OrthoDB" id="64220at2759"/>
<dbReference type="AlphaFoldDB" id="A0A482XFI6"/>
<keyword evidence="4" id="KW-0732">Signal</keyword>
<evidence type="ECO:0000256" key="3">
    <source>
        <dbReference type="ARBA" id="ARBA00022525"/>
    </source>
</evidence>
<evidence type="ECO:0000256" key="5">
    <source>
        <dbReference type="ARBA" id="ARBA00022801"/>
    </source>
</evidence>
<comment type="similarity">
    <text evidence="2">Belongs to the peptidase C26 family.</text>
</comment>
<dbReference type="PANTHER" id="PTHR11315">
    <property type="entry name" value="PROTEASE FAMILY C26 GAMMA-GLUTAMYL HYDROLASE"/>
    <property type="match status" value="1"/>
</dbReference>
<dbReference type="PROSITE" id="PS51273">
    <property type="entry name" value="GATASE_TYPE_1"/>
    <property type="match status" value="1"/>
</dbReference>
<dbReference type="GO" id="GO:0046900">
    <property type="term" value="P:tetrahydrofolylpolyglutamate metabolic process"/>
    <property type="evidence" value="ECO:0007669"/>
    <property type="project" value="TreeGrafter"/>
</dbReference>
<dbReference type="GO" id="GO:0005576">
    <property type="term" value="C:extracellular region"/>
    <property type="evidence" value="ECO:0007669"/>
    <property type="project" value="UniProtKB-SubCell"/>
</dbReference>
<evidence type="ECO:0000256" key="4">
    <source>
        <dbReference type="ARBA" id="ARBA00022729"/>
    </source>
</evidence>
<feature type="active site" description="Proton donor" evidence="6">
    <location>
        <position position="206"/>
    </location>
</feature>
<dbReference type="GO" id="GO:0005773">
    <property type="term" value="C:vacuole"/>
    <property type="evidence" value="ECO:0007669"/>
    <property type="project" value="TreeGrafter"/>
</dbReference>
<name>A0A482XFI6_LAOST</name>
<keyword evidence="3" id="KW-0964">Secreted</keyword>
<feature type="active site" evidence="7">
    <location>
        <position position="206"/>
    </location>
</feature>
<evidence type="ECO:0000256" key="2">
    <source>
        <dbReference type="ARBA" id="ARBA00011083"/>
    </source>
</evidence>
<dbReference type="Gene3D" id="3.40.50.880">
    <property type="match status" value="1"/>
</dbReference>
<evidence type="ECO:0000313" key="8">
    <source>
        <dbReference type="EMBL" id="RZF44121.1"/>
    </source>
</evidence>
<feature type="active site" description="Nucleophile" evidence="6 7">
    <location>
        <position position="95"/>
    </location>
</feature>
<dbReference type="GO" id="GO:0034722">
    <property type="term" value="F:gamma-glutamyl-peptidase activity"/>
    <property type="evidence" value="ECO:0007669"/>
    <property type="project" value="UniProtKB-UniRule"/>
</dbReference>
<proteinExistence type="inferred from homology"/>
<dbReference type="InterPro" id="IPR011697">
    <property type="entry name" value="Peptidase_C26"/>
</dbReference>
<dbReference type="SMR" id="A0A482XFI6"/>
<keyword evidence="9" id="KW-1185">Reference proteome</keyword>
<evidence type="ECO:0000313" key="9">
    <source>
        <dbReference type="Proteomes" id="UP000291343"/>
    </source>
</evidence>
<dbReference type="EC" id="3.4.19.9" evidence="7"/>
<dbReference type="InterPro" id="IPR029062">
    <property type="entry name" value="Class_I_gatase-like"/>
</dbReference>